<reference evidence="2 3" key="1">
    <citation type="submission" date="2018-02" db="EMBL/GenBank/DDBJ databases">
        <title>Genomic Encyclopedia of Archaeal and Bacterial Type Strains, Phase II (KMG-II): from individual species to whole genera.</title>
        <authorList>
            <person name="Goeker M."/>
        </authorList>
    </citation>
    <scope>NUCLEOTIDE SEQUENCE [LARGE SCALE GENOMIC DNA]</scope>
    <source>
        <strain evidence="2 3">DSM 21165</strain>
    </source>
</reference>
<dbReference type="Gene3D" id="3.10.180.10">
    <property type="entry name" value="2,3-Dihydroxybiphenyl 1,2-Dioxygenase, domain 1"/>
    <property type="match status" value="1"/>
</dbReference>
<dbReference type="Pfam" id="PF13468">
    <property type="entry name" value="Glyoxalase_3"/>
    <property type="match status" value="1"/>
</dbReference>
<dbReference type="Proteomes" id="UP000251545">
    <property type="component" value="Unassembled WGS sequence"/>
</dbReference>
<gene>
    <name evidence="2" type="ORF">CLV33_10321</name>
</gene>
<evidence type="ECO:0000313" key="3">
    <source>
        <dbReference type="Proteomes" id="UP000251545"/>
    </source>
</evidence>
<evidence type="ECO:0000313" key="2">
    <source>
        <dbReference type="EMBL" id="PQV49392.1"/>
    </source>
</evidence>
<dbReference type="InterPro" id="IPR025870">
    <property type="entry name" value="Glyoxalase-like_dom"/>
</dbReference>
<dbReference type="AlphaFoldDB" id="A0A362X3J1"/>
<evidence type="ECO:0000259" key="1">
    <source>
        <dbReference type="Pfam" id="PF13468"/>
    </source>
</evidence>
<proteinExistence type="predicted"/>
<organism evidence="2 3">
    <name type="scientific">Jejuia pallidilutea</name>
    <dbReference type="NCBI Taxonomy" id="504487"/>
    <lineage>
        <taxon>Bacteria</taxon>
        <taxon>Pseudomonadati</taxon>
        <taxon>Bacteroidota</taxon>
        <taxon>Flavobacteriia</taxon>
        <taxon>Flavobacteriales</taxon>
        <taxon>Flavobacteriaceae</taxon>
        <taxon>Jejuia</taxon>
    </lineage>
</organism>
<dbReference type="RefSeq" id="WP_105473165.1">
    <property type="nucleotide sequence ID" value="NZ_PVEO01000003.1"/>
</dbReference>
<dbReference type="InterPro" id="IPR029068">
    <property type="entry name" value="Glyas_Bleomycin-R_OHBP_Dase"/>
</dbReference>
<sequence>MNIRYYIIILVLIVGLTSCKDEKHNKRTGKTAEVISSDLQIDHLNIWVNNHEKTKKRLNGIGFTSVPDSLSQIHKGQGTAGRYFHFLNGYLELIFINNQKEFKENNIKNKALDFIKRANFYKNGASPFSIALKVTDYNVEKIPFETVSYHQDWMAQNMNIHAAKNSKTNLKEPSIFVVYPEIESERFETLSDLKNIPDEYAFARAFYKHPNGAKKITNIVIASPNLDLNTATIKAVNSIKNVTVKKGKAHLMELFFDNTIQDKTFDLRPELPLIIHL</sequence>
<feature type="domain" description="Glyoxalase-like" evidence="1">
    <location>
        <begin position="41"/>
        <end position="232"/>
    </location>
</feature>
<comment type="caution">
    <text evidence="2">The sequence shown here is derived from an EMBL/GenBank/DDBJ whole genome shotgun (WGS) entry which is preliminary data.</text>
</comment>
<dbReference type="PROSITE" id="PS51257">
    <property type="entry name" value="PROKAR_LIPOPROTEIN"/>
    <property type="match status" value="1"/>
</dbReference>
<accession>A0A362X3J1</accession>
<dbReference type="EMBL" id="PVEO01000003">
    <property type="protein sequence ID" value="PQV49392.1"/>
    <property type="molecule type" value="Genomic_DNA"/>
</dbReference>
<name>A0A362X3J1_9FLAO</name>
<protein>
    <submittedName>
        <fullName evidence="2">Glyoxalase-like protein</fullName>
    </submittedName>
</protein>